<feature type="region of interest" description="Disordered" evidence="1">
    <location>
        <begin position="42"/>
        <end position="84"/>
    </location>
</feature>
<evidence type="ECO:0000256" key="1">
    <source>
        <dbReference type="SAM" id="MobiDB-lite"/>
    </source>
</evidence>
<dbReference type="Proteomes" id="UP001194468">
    <property type="component" value="Unassembled WGS sequence"/>
</dbReference>
<keyword evidence="3" id="KW-1185">Reference proteome</keyword>
<feature type="compositionally biased region" description="Basic and acidic residues" evidence="1">
    <location>
        <begin position="49"/>
        <end position="72"/>
    </location>
</feature>
<dbReference type="AlphaFoldDB" id="A0AAD4C7I7"/>
<gene>
    <name evidence="2" type="ORF">L210DRAFT_945547</name>
</gene>
<organism evidence="2 3">
    <name type="scientific">Boletus edulis BED1</name>
    <dbReference type="NCBI Taxonomy" id="1328754"/>
    <lineage>
        <taxon>Eukaryota</taxon>
        <taxon>Fungi</taxon>
        <taxon>Dikarya</taxon>
        <taxon>Basidiomycota</taxon>
        <taxon>Agaricomycotina</taxon>
        <taxon>Agaricomycetes</taxon>
        <taxon>Agaricomycetidae</taxon>
        <taxon>Boletales</taxon>
        <taxon>Boletineae</taxon>
        <taxon>Boletaceae</taxon>
        <taxon>Boletoideae</taxon>
        <taxon>Boletus</taxon>
    </lineage>
</organism>
<accession>A0AAD4C7I7</accession>
<protein>
    <submittedName>
        <fullName evidence="2">Uncharacterized protein</fullName>
    </submittedName>
</protein>
<evidence type="ECO:0000313" key="2">
    <source>
        <dbReference type="EMBL" id="KAF8451084.1"/>
    </source>
</evidence>
<proteinExistence type="predicted"/>
<dbReference type="EMBL" id="WHUW01000002">
    <property type="protein sequence ID" value="KAF8451084.1"/>
    <property type="molecule type" value="Genomic_DNA"/>
</dbReference>
<comment type="caution">
    <text evidence="2">The sequence shown here is derived from an EMBL/GenBank/DDBJ whole genome shotgun (WGS) entry which is preliminary data.</text>
</comment>
<feature type="region of interest" description="Disordered" evidence="1">
    <location>
        <begin position="1"/>
        <end position="29"/>
    </location>
</feature>
<reference evidence="2" key="1">
    <citation type="submission" date="2019-10" db="EMBL/GenBank/DDBJ databases">
        <authorList>
            <consortium name="DOE Joint Genome Institute"/>
            <person name="Kuo A."/>
            <person name="Miyauchi S."/>
            <person name="Kiss E."/>
            <person name="Drula E."/>
            <person name="Kohler A."/>
            <person name="Sanchez-Garcia M."/>
            <person name="Andreopoulos B."/>
            <person name="Barry K.W."/>
            <person name="Bonito G."/>
            <person name="Buee M."/>
            <person name="Carver A."/>
            <person name="Chen C."/>
            <person name="Cichocki N."/>
            <person name="Clum A."/>
            <person name="Culley D."/>
            <person name="Crous P.W."/>
            <person name="Fauchery L."/>
            <person name="Girlanda M."/>
            <person name="Hayes R."/>
            <person name="Keri Z."/>
            <person name="LaButti K."/>
            <person name="Lipzen A."/>
            <person name="Lombard V."/>
            <person name="Magnuson J."/>
            <person name="Maillard F."/>
            <person name="Morin E."/>
            <person name="Murat C."/>
            <person name="Nolan M."/>
            <person name="Ohm R."/>
            <person name="Pangilinan J."/>
            <person name="Pereira M."/>
            <person name="Perotto S."/>
            <person name="Peter M."/>
            <person name="Riley R."/>
            <person name="Sitrit Y."/>
            <person name="Stielow B."/>
            <person name="Szollosi G."/>
            <person name="Zifcakova L."/>
            <person name="Stursova M."/>
            <person name="Spatafora J.W."/>
            <person name="Tedersoo L."/>
            <person name="Vaario L.-M."/>
            <person name="Yamada A."/>
            <person name="Yan M."/>
            <person name="Wang P."/>
            <person name="Xu J."/>
            <person name="Bruns T."/>
            <person name="Baldrian P."/>
            <person name="Vilgalys R."/>
            <person name="Henrissat B."/>
            <person name="Grigoriev I.V."/>
            <person name="Hibbett D."/>
            <person name="Nagy L.G."/>
            <person name="Martin F.M."/>
        </authorList>
    </citation>
    <scope>NUCLEOTIDE SEQUENCE</scope>
    <source>
        <strain evidence="2">BED1</strain>
    </source>
</reference>
<evidence type="ECO:0000313" key="3">
    <source>
        <dbReference type="Proteomes" id="UP001194468"/>
    </source>
</evidence>
<sequence>MLPTHPQDSPPDDSADPFNQASSQAHVPLVAKASQFQHVDFYDNENENEDRKPIRSDDFDNRSRLTSNHEDTNSNYGSESYAPPRNMFQNADKEGLIAKEALAGEIMENETTEVVKEMSARRCWVLLCWLLTCWIPSVFLKWFGQMKRQDVRQAWREKFALNIIIWFVHCS</sequence>
<reference evidence="2" key="2">
    <citation type="journal article" date="2020" name="Nat. Commun.">
        <title>Large-scale genome sequencing of mycorrhizal fungi provides insights into the early evolution of symbiotic traits.</title>
        <authorList>
            <person name="Miyauchi S."/>
            <person name="Kiss E."/>
            <person name="Kuo A."/>
            <person name="Drula E."/>
            <person name="Kohler A."/>
            <person name="Sanchez-Garcia M."/>
            <person name="Morin E."/>
            <person name="Andreopoulos B."/>
            <person name="Barry K.W."/>
            <person name="Bonito G."/>
            <person name="Buee M."/>
            <person name="Carver A."/>
            <person name="Chen C."/>
            <person name="Cichocki N."/>
            <person name="Clum A."/>
            <person name="Culley D."/>
            <person name="Crous P.W."/>
            <person name="Fauchery L."/>
            <person name="Girlanda M."/>
            <person name="Hayes R.D."/>
            <person name="Keri Z."/>
            <person name="LaButti K."/>
            <person name="Lipzen A."/>
            <person name="Lombard V."/>
            <person name="Magnuson J."/>
            <person name="Maillard F."/>
            <person name="Murat C."/>
            <person name="Nolan M."/>
            <person name="Ohm R.A."/>
            <person name="Pangilinan J."/>
            <person name="Pereira M.F."/>
            <person name="Perotto S."/>
            <person name="Peter M."/>
            <person name="Pfister S."/>
            <person name="Riley R."/>
            <person name="Sitrit Y."/>
            <person name="Stielow J.B."/>
            <person name="Szollosi G."/>
            <person name="Zifcakova L."/>
            <person name="Stursova M."/>
            <person name="Spatafora J.W."/>
            <person name="Tedersoo L."/>
            <person name="Vaario L.M."/>
            <person name="Yamada A."/>
            <person name="Yan M."/>
            <person name="Wang P."/>
            <person name="Xu J."/>
            <person name="Bruns T."/>
            <person name="Baldrian P."/>
            <person name="Vilgalys R."/>
            <person name="Dunand C."/>
            <person name="Henrissat B."/>
            <person name="Grigoriev I.V."/>
            <person name="Hibbett D."/>
            <person name="Nagy L.G."/>
            <person name="Martin F.M."/>
        </authorList>
    </citation>
    <scope>NUCLEOTIDE SEQUENCE</scope>
    <source>
        <strain evidence="2">BED1</strain>
    </source>
</reference>
<name>A0AAD4C7I7_BOLED</name>